<gene>
    <name evidence="1" type="ORF">DAT39_015156</name>
</gene>
<keyword evidence="2" id="KW-1185">Reference proteome</keyword>
<protein>
    <submittedName>
        <fullName evidence="1">SET domain-containing protein</fullName>
    </submittedName>
</protein>
<dbReference type="Proteomes" id="UP000727407">
    <property type="component" value="Unassembled WGS sequence"/>
</dbReference>
<dbReference type="AlphaFoldDB" id="A0A8J4TQ91"/>
<organism evidence="1 2">
    <name type="scientific">Clarias magur</name>
    <name type="common">Asian catfish</name>
    <name type="synonym">Macropteronotus magur</name>
    <dbReference type="NCBI Taxonomy" id="1594786"/>
    <lineage>
        <taxon>Eukaryota</taxon>
        <taxon>Metazoa</taxon>
        <taxon>Chordata</taxon>
        <taxon>Craniata</taxon>
        <taxon>Vertebrata</taxon>
        <taxon>Euteleostomi</taxon>
        <taxon>Actinopterygii</taxon>
        <taxon>Neopterygii</taxon>
        <taxon>Teleostei</taxon>
        <taxon>Ostariophysi</taxon>
        <taxon>Siluriformes</taxon>
        <taxon>Clariidae</taxon>
        <taxon>Clarias</taxon>
    </lineage>
</organism>
<feature type="non-terminal residue" evidence="1">
    <location>
        <position position="1"/>
    </location>
</feature>
<feature type="non-terminal residue" evidence="1">
    <location>
        <position position="139"/>
    </location>
</feature>
<sequence length="139" mass="16375">GFTDHEGKDRPYTNHFSSQHDRFNDTIQCLQSMAQKAVHMMNKRNQIMEDHYVISTPPTSSLKLNLLLPSAAHYREKQEGEGKRRRKSCWKQRGKLSLVRFIFQPSTLDKMVQADRILVRDAPEPCPVHVRERWERSGW</sequence>
<evidence type="ECO:0000313" key="2">
    <source>
        <dbReference type="Proteomes" id="UP000727407"/>
    </source>
</evidence>
<accession>A0A8J4TQ91</accession>
<reference evidence="1" key="1">
    <citation type="submission" date="2020-07" db="EMBL/GenBank/DDBJ databases">
        <title>Clarias magur genome sequencing, assembly and annotation.</title>
        <authorList>
            <person name="Kushwaha B."/>
            <person name="Kumar R."/>
            <person name="Das P."/>
            <person name="Joshi C.G."/>
            <person name="Kumar D."/>
            <person name="Nagpure N.S."/>
            <person name="Pandey M."/>
            <person name="Agarwal S."/>
            <person name="Srivastava S."/>
            <person name="Singh M."/>
            <person name="Sahoo L."/>
            <person name="Jayasankar P."/>
            <person name="Meher P.K."/>
            <person name="Koringa P.G."/>
            <person name="Iquebal M.A."/>
            <person name="Das S.P."/>
            <person name="Bit A."/>
            <person name="Patnaik S."/>
            <person name="Patel N."/>
            <person name="Shah T.M."/>
            <person name="Hinsu A."/>
            <person name="Jena J.K."/>
        </authorList>
    </citation>
    <scope>NUCLEOTIDE SEQUENCE</scope>
    <source>
        <strain evidence="1">CIFAMagur01</strain>
        <tissue evidence="1">Testis</tissue>
    </source>
</reference>
<comment type="caution">
    <text evidence="1">The sequence shown here is derived from an EMBL/GenBank/DDBJ whole genome shotgun (WGS) entry which is preliminary data.</text>
</comment>
<dbReference type="EMBL" id="QNUK01000339">
    <property type="protein sequence ID" value="KAF5895129.1"/>
    <property type="molecule type" value="Genomic_DNA"/>
</dbReference>
<proteinExistence type="predicted"/>
<name>A0A8J4TQ91_CLAMG</name>
<evidence type="ECO:0000313" key="1">
    <source>
        <dbReference type="EMBL" id="KAF5895129.1"/>
    </source>
</evidence>